<reference evidence="1" key="1">
    <citation type="submission" date="2024-03" db="EMBL/GenBank/DDBJ databases">
        <title>Novel Streptomyces species of biotechnological and ecological value are a feature of Machair soil.</title>
        <authorList>
            <person name="Prole J.R."/>
            <person name="Goodfellow M."/>
            <person name="Allenby N."/>
            <person name="Ward A.C."/>
        </authorList>
    </citation>
    <scope>NUCLEOTIDE SEQUENCE</scope>
    <source>
        <strain evidence="1">MS2.AVA.5</strain>
    </source>
</reference>
<name>A0ACC6Q4R5_9ACTN</name>
<organism evidence="1 2">
    <name type="scientific">Streptomyces achmelvichensis</name>
    <dbReference type="NCBI Taxonomy" id="3134111"/>
    <lineage>
        <taxon>Bacteria</taxon>
        <taxon>Bacillati</taxon>
        <taxon>Actinomycetota</taxon>
        <taxon>Actinomycetes</taxon>
        <taxon>Kitasatosporales</taxon>
        <taxon>Streptomycetaceae</taxon>
        <taxon>Streptomyces</taxon>
    </lineage>
</organism>
<gene>
    <name evidence="1" type="ORF">WKI67_35185</name>
</gene>
<evidence type="ECO:0000313" key="1">
    <source>
        <dbReference type="EMBL" id="MEJ8638611.1"/>
    </source>
</evidence>
<accession>A0ACC6Q4R5</accession>
<dbReference type="EMBL" id="JBBKAJ010000022">
    <property type="protein sequence ID" value="MEJ8638611.1"/>
    <property type="molecule type" value="Genomic_DNA"/>
</dbReference>
<comment type="caution">
    <text evidence="1">The sequence shown here is derived from an EMBL/GenBank/DDBJ whole genome shotgun (WGS) entry which is preliminary data.</text>
</comment>
<protein>
    <submittedName>
        <fullName evidence="1">Uncharacterized protein</fullName>
    </submittedName>
</protein>
<proteinExistence type="predicted"/>
<dbReference type="Proteomes" id="UP001377168">
    <property type="component" value="Unassembled WGS sequence"/>
</dbReference>
<keyword evidence="2" id="KW-1185">Reference proteome</keyword>
<evidence type="ECO:0000313" key="2">
    <source>
        <dbReference type="Proteomes" id="UP001377168"/>
    </source>
</evidence>
<sequence>MADNTLWVAALTAGTAVLASWVTSRGNANAARFQAEAASASQRTARQREARREAYAAVIDKAVAIGELYWKIPEATRISEPESRRAEILRLREQIRDVYAALLRCVQVVTLEGPDDVAEAAAALDRATPSTARLMRAMADGDPEAERQLTEETRAYWPALTEFIARASKAVRTM</sequence>